<evidence type="ECO:0000313" key="2">
    <source>
        <dbReference type="EMBL" id="CAB4190950.1"/>
    </source>
</evidence>
<protein>
    <submittedName>
        <fullName evidence="1">Uncharacterized protein</fullName>
    </submittedName>
</protein>
<name>A0A6J5QCZ2_9CAUD</name>
<organism evidence="1">
    <name type="scientific">uncultured Caudovirales phage</name>
    <dbReference type="NCBI Taxonomy" id="2100421"/>
    <lineage>
        <taxon>Viruses</taxon>
        <taxon>Duplodnaviria</taxon>
        <taxon>Heunggongvirae</taxon>
        <taxon>Uroviricota</taxon>
        <taxon>Caudoviricetes</taxon>
        <taxon>Peduoviridae</taxon>
        <taxon>Maltschvirus</taxon>
        <taxon>Maltschvirus maltsch</taxon>
    </lineage>
</organism>
<sequence>MENVMKYKGIHRCAYSECLIDVQRAIKAEKSSSLHNDHGSCMDGLDMALIVVQNLMDGFRK</sequence>
<dbReference type="EMBL" id="LR797162">
    <property type="protein sequence ID" value="CAB4190950.1"/>
    <property type="molecule type" value="Genomic_DNA"/>
</dbReference>
<gene>
    <name evidence="1" type="ORF">UFOVP1046_19</name>
    <name evidence="2" type="ORF">UFOVP1214_8</name>
</gene>
<reference evidence="1" key="1">
    <citation type="submission" date="2020-05" db="EMBL/GenBank/DDBJ databases">
        <authorList>
            <person name="Chiriac C."/>
            <person name="Salcher M."/>
            <person name="Ghai R."/>
            <person name="Kavagutti S V."/>
        </authorList>
    </citation>
    <scope>NUCLEOTIDE SEQUENCE</scope>
</reference>
<proteinExistence type="predicted"/>
<evidence type="ECO:0000313" key="1">
    <source>
        <dbReference type="EMBL" id="CAB4180236.1"/>
    </source>
</evidence>
<dbReference type="EMBL" id="LR796997">
    <property type="protein sequence ID" value="CAB4180236.1"/>
    <property type="molecule type" value="Genomic_DNA"/>
</dbReference>
<accession>A0A6J5QCZ2</accession>